<dbReference type="Pfam" id="PF08603">
    <property type="entry name" value="CAP_C"/>
    <property type="match status" value="1"/>
</dbReference>
<dbReference type="SUPFAM" id="SSF69340">
    <property type="entry name" value="C-terminal domain of adenylylcyclase associated protein"/>
    <property type="match status" value="1"/>
</dbReference>
<dbReference type="InterPro" id="IPR006599">
    <property type="entry name" value="CARP_motif"/>
</dbReference>
<reference evidence="4 5" key="1">
    <citation type="submission" date="2014-03" db="EMBL/GenBank/DDBJ databases">
        <title>Draft genome of the hookworm Oesophagostomum dentatum.</title>
        <authorList>
            <person name="Mitreva M."/>
        </authorList>
    </citation>
    <scope>NUCLEOTIDE SEQUENCE [LARGE SCALE GENOMIC DNA]</scope>
    <source>
        <strain evidence="4 5">OD-Hann</strain>
    </source>
</reference>
<accession>A0A0B1S1F6</accession>
<sequence>MGSSPPAEDRAAIGDHPSAPGAPVPPPPPPPPPSFFASSSPGPAPGDDKGTRDALFAEINKGEAITAGLKKVTADMQTHKNPALRDHKPVVVHHAEHPHPAKPAAAAAPVAHAPVIELREGKKWEVEYVVGNPNVVIKADNNKQTIYVYKCQDSVIVVKGKVNSITMDSCKKTSIVFDALVGQFECINCQSIQIQTLGEMPTLSIQKTDGCQVYLSEAAKASEIVTSKSSEMNLLIPTADGDFVSFLTFFSKVSD</sequence>
<organism evidence="4 5">
    <name type="scientific">Oesophagostomum dentatum</name>
    <name type="common">Nodular worm</name>
    <dbReference type="NCBI Taxonomy" id="61180"/>
    <lineage>
        <taxon>Eukaryota</taxon>
        <taxon>Metazoa</taxon>
        <taxon>Ecdysozoa</taxon>
        <taxon>Nematoda</taxon>
        <taxon>Chromadorea</taxon>
        <taxon>Rhabditida</taxon>
        <taxon>Rhabditina</taxon>
        <taxon>Rhabditomorpha</taxon>
        <taxon>Strongyloidea</taxon>
        <taxon>Strongylidae</taxon>
        <taxon>Oesophagostomum</taxon>
    </lineage>
</organism>
<dbReference type="InterPro" id="IPR016098">
    <property type="entry name" value="CAP/MinC_C"/>
</dbReference>
<protein>
    <submittedName>
        <fullName evidence="4">DE Adenylate cyclase associated</fullName>
    </submittedName>
</protein>
<gene>
    <name evidence="4" type="ORF">OESDEN_21602</name>
</gene>
<dbReference type="PANTHER" id="PTHR10652:SF0">
    <property type="entry name" value="ADENYLYL CYCLASE-ASSOCIATED PROTEIN"/>
    <property type="match status" value="1"/>
</dbReference>
<dbReference type="Gene3D" id="2.160.20.70">
    <property type="match status" value="1"/>
</dbReference>
<dbReference type="InterPro" id="IPR001837">
    <property type="entry name" value="Adenylate_cyclase-assoc_CAP"/>
</dbReference>
<comment type="similarity">
    <text evidence="1">Belongs to the CAP family.</text>
</comment>
<dbReference type="InterPro" id="IPR017901">
    <property type="entry name" value="C-CAP_CF_C-like"/>
</dbReference>
<feature type="region of interest" description="Disordered" evidence="2">
    <location>
        <begin position="1"/>
        <end position="52"/>
    </location>
</feature>
<dbReference type="GO" id="GO:0019933">
    <property type="term" value="P:cAMP-mediated signaling"/>
    <property type="evidence" value="ECO:0007669"/>
    <property type="project" value="TreeGrafter"/>
</dbReference>
<feature type="domain" description="C-CAP/cofactor C-like" evidence="3">
    <location>
        <begin position="113"/>
        <end position="249"/>
    </location>
</feature>
<dbReference type="PROSITE" id="PS51329">
    <property type="entry name" value="C_CAP_COFACTOR_C"/>
    <property type="match status" value="1"/>
</dbReference>
<name>A0A0B1S1F6_OESDE</name>
<dbReference type="EMBL" id="KN609089">
    <property type="protein sequence ID" value="KHJ78774.1"/>
    <property type="molecule type" value="Genomic_DNA"/>
</dbReference>
<dbReference type="GO" id="GO:0003779">
    <property type="term" value="F:actin binding"/>
    <property type="evidence" value="ECO:0007669"/>
    <property type="project" value="InterPro"/>
</dbReference>
<evidence type="ECO:0000313" key="4">
    <source>
        <dbReference type="EMBL" id="KHJ78774.1"/>
    </source>
</evidence>
<dbReference type="SMART" id="SM00673">
    <property type="entry name" value="CARP"/>
    <property type="match status" value="2"/>
</dbReference>
<dbReference type="GO" id="GO:0007015">
    <property type="term" value="P:actin filament organization"/>
    <property type="evidence" value="ECO:0007669"/>
    <property type="project" value="TreeGrafter"/>
</dbReference>
<feature type="compositionally biased region" description="Pro residues" evidence="2">
    <location>
        <begin position="20"/>
        <end position="34"/>
    </location>
</feature>
<proteinExistence type="inferred from homology"/>
<dbReference type="GO" id="GO:0005737">
    <property type="term" value="C:cytoplasm"/>
    <property type="evidence" value="ECO:0007669"/>
    <property type="project" value="TreeGrafter"/>
</dbReference>
<evidence type="ECO:0000313" key="5">
    <source>
        <dbReference type="Proteomes" id="UP000053660"/>
    </source>
</evidence>
<dbReference type="AlphaFoldDB" id="A0A0B1S1F6"/>
<dbReference type="InterPro" id="IPR036223">
    <property type="entry name" value="CAP_C_sf"/>
</dbReference>
<evidence type="ECO:0000256" key="1">
    <source>
        <dbReference type="ARBA" id="ARBA00007659"/>
    </source>
</evidence>
<dbReference type="GO" id="GO:0000902">
    <property type="term" value="P:cell morphogenesis"/>
    <property type="evidence" value="ECO:0007669"/>
    <property type="project" value="TreeGrafter"/>
</dbReference>
<keyword evidence="5" id="KW-1185">Reference proteome</keyword>
<dbReference type="OrthoDB" id="1601at2759"/>
<dbReference type="InterPro" id="IPR013912">
    <property type="entry name" value="Adenylate_cyclase-assoc_CAP_C"/>
</dbReference>
<dbReference type="GO" id="GO:0008179">
    <property type="term" value="F:adenylate cyclase binding"/>
    <property type="evidence" value="ECO:0007669"/>
    <property type="project" value="TreeGrafter"/>
</dbReference>
<dbReference type="Proteomes" id="UP000053660">
    <property type="component" value="Unassembled WGS sequence"/>
</dbReference>
<evidence type="ECO:0000259" key="3">
    <source>
        <dbReference type="PROSITE" id="PS51329"/>
    </source>
</evidence>
<evidence type="ECO:0000256" key="2">
    <source>
        <dbReference type="SAM" id="MobiDB-lite"/>
    </source>
</evidence>
<dbReference type="PANTHER" id="PTHR10652">
    <property type="entry name" value="ADENYLYL CYCLASE-ASSOCIATED PROTEIN"/>
    <property type="match status" value="1"/>
</dbReference>